<dbReference type="RefSeq" id="WP_168522482.1">
    <property type="nucleotide sequence ID" value="NZ_JAAXLS010000059.1"/>
</dbReference>
<comment type="caution">
    <text evidence="1">The sequence shown here is derived from an EMBL/GenBank/DDBJ whole genome shotgun (WGS) entry which is preliminary data.</text>
</comment>
<dbReference type="Proteomes" id="UP000715441">
    <property type="component" value="Unassembled WGS sequence"/>
</dbReference>
<accession>A0ABX1JFH4</accession>
<proteinExistence type="predicted"/>
<dbReference type="EMBL" id="JAAXLS010000059">
    <property type="protein sequence ID" value="NKQ58547.1"/>
    <property type="molecule type" value="Genomic_DNA"/>
</dbReference>
<protein>
    <submittedName>
        <fullName evidence="1">Uncharacterized protein</fullName>
    </submittedName>
</protein>
<keyword evidence="2" id="KW-1185">Reference proteome</keyword>
<sequence length="332" mass="33567">MPSAGATPTTGGDTIALPPGYTAQTFATGGALTGPDDISRLDGNIYVAYQNGVGAMGEPSPSGATASTLVEYSPAGTSLARWNLTGKIDGMSADTANHRIVATVNEDGNSSLYTVTPGATGPQVQHYAYTGLTHGGGTDAISFVNGAMYVSASNPAPDANGTTFSKPALYRVTLSGTTATATPVLRDNSTAIDAGNGKPVTLNLSDPDSNEVIPAQAPQYAGDLLLTSQGDSEQIYLSNPGTPRQTATLVKLNTQVDDTAVTTGAGTLYVVDGATDKVIVISGPFSAGQIFTSVPNDSKVNPGTLGDLDLKTGSVSPFGKGFGSPKGLLFLP</sequence>
<dbReference type="SUPFAM" id="SSF63825">
    <property type="entry name" value="YWTD domain"/>
    <property type="match status" value="1"/>
</dbReference>
<evidence type="ECO:0000313" key="2">
    <source>
        <dbReference type="Proteomes" id="UP000715441"/>
    </source>
</evidence>
<evidence type="ECO:0000313" key="1">
    <source>
        <dbReference type="EMBL" id="NKQ58547.1"/>
    </source>
</evidence>
<reference evidence="1 2" key="1">
    <citation type="submission" date="2020-04" db="EMBL/GenBank/DDBJ databases">
        <title>Novel species.</title>
        <authorList>
            <person name="Teo W.F.A."/>
            <person name="Lipun K."/>
            <person name="Srisuk N."/>
            <person name="Duangmal K."/>
        </authorList>
    </citation>
    <scope>NUCLEOTIDE SEQUENCE [LARGE SCALE GENOMIC DNA]</scope>
    <source>
        <strain evidence="1 2">K13G38</strain>
    </source>
</reference>
<gene>
    <name evidence="1" type="ORF">HFP15_37445</name>
</gene>
<name>A0ABX1JFH4_9PSEU</name>
<organism evidence="1 2">
    <name type="scientific">Amycolatopsis acididurans</name>
    <dbReference type="NCBI Taxonomy" id="2724524"/>
    <lineage>
        <taxon>Bacteria</taxon>
        <taxon>Bacillati</taxon>
        <taxon>Actinomycetota</taxon>
        <taxon>Actinomycetes</taxon>
        <taxon>Pseudonocardiales</taxon>
        <taxon>Pseudonocardiaceae</taxon>
        <taxon>Amycolatopsis</taxon>
    </lineage>
</organism>